<dbReference type="AlphaFoldDB" id="A0A367YYU3"/>
<evidence type="ECO:0000313" key="3">
    <source>
        <dbReference type="Proteomes" id="UP000252770"/>
    </source>
</evidence>
<feature type="transmembrane region" description="Helical" evidence="1">
    <location>
        <begin position="143"/>
        <end position="163"/>
    </location>
</feature>
<dbReference type="Proteomes" id="UP000252770">
    <property type="component" value="Unassembled WGS sequence"/>
</dbReference>
<dbReference type="Pfam" id="PF06182">
    <property type="entry name" value="ABC2_membrane_6"/>
    <property type="match status" value="1"/>
</dbReference>
<reference evidence="2 3" key="1">
    <citation type="submission" date="2018-07" db="EMBL/GenBank/DDBJ databases">
        <title>Desertimonas flava gen. nov. sp. nov.</title>
        <authorList>
            <person name="Liu S."/>
        </authorList>
    </citation>
    <scope>NUCLEOTIDE SEQUENCE [LARGE SCALE GENOMIC DNA]</scope>
    <source>
        <strain evidence="2 3">16Sb5-5</strain>
    </source>
</reference>
<feature type="transmembrane region" description="Helical" evidence="1">
    <location>
        <begin position="118"/>
        <end position="137"/>
    </location>
</feature>
<feature type="transmembrane region" description="Helical" evidence="1">
    <location>
        <begin position="203"/>
        <end position="222"/>
    </location>
</feature>
<name>A0A367YYU3_9ACTN</name>
<organism evidence="2 3">
    <name type="scientific">Desertihabitans brevis</name>
    <dbReference type="NCBI Taxonomy" id="2268447"/>
    <lineage>
        <taxon>Bacteria</taxon>
        <taxon>Bacillati</taxon>
        <taxon>Actinomycetota</taxon>
        <taxon>Actinomycetes</taxon>
        <taxon>Propionibacteriales</taxon>
        <taxon>Propionibacteriaceae</taxon>
        <taxon>Desertihabitans</taxon>
    </lineage>
</organism>
<comment type="caution">
    <text evidence="2">The sequence shown here is derived from an EMBL/GenBank/DDBJ whole genome shotgun (WGS) entry which is preliminary data.</text>
</comment>
<dbReference type="PANTHER" id="PTHR36833">
    <property type="entry name" value="SLR0610 PROTEIN-RELATED"/>
    <property type="match status" value="1"/>
</dbReference>
<keyword evidence="1" id="KW-0472">Membrane</keyword>
<evidence type="ECO:0000313" key="2">
    <source>
        <dbReference type="EMBL" id="RCK70679.1"/>
    </source>
</evidence>
<feature type="transmembrane region" description="Helical" evidence="1">
    <location>
        <begin position="21"/>
        <end position="38"/>
    </location>
</feature>
<dbReference type="EMBL" id="QOUI01000002">
    <property type="protein sequence ID" value="RCK70679.1"/>
    <property type="molecule type" value="Genomic_DNA"/>
</dbReference>
<keyword evidence="3" id="KW-1185">Reference proteome</keyword>
<dbReference type="RefSeq" id="WP_114125449.1">
    <property type="nucleotide sequence ID" value="NZ_QOUI01000002.1"/>
</dbReference>
<sequence>MADLTAYRAVLASRVRAQTTYRLSFGLDLLGALLVGLVELAETWVVFSQVDVLGGLDFGGVLLVFGLANICFSVADLLVGHLDRLPRYIREGTIDVFYLRPQPLLAQLVTSEISLRRLTRIGVGVAALVAGLVANEIPDPLRAAAVVGLALVFGTLIFCALFVSAAGCQFWLVNGAEFTNAFTYGGSYAASQPTSVFGTGLKITFGFVVPAAFVGYLPTLVVLGQPGPALLPAWLAWFLPVAALWSCLLAGLLWRAGVRHYQGAGG</sequence>
<dbReference type="PANTHER" id="PTHR36833:SF1">
    <property type="entry name" value="INTEGRAL MEMBRANE TRANSPORT PROTEIN"/>
    <property type="match status" value="1"/>
</dbReference>
<accession>A0A367YYU3</accession>
<gene>
    <name evidence="2" type="ORF">DT076_04500</name>
</gene>
<evidence type="ECO:0000256" key="1">
    <source>
        <dbReference type="SAM" id="Phobius"/>
    </source>
</evidence>
<dbReference type="InterPro" id="IPR010390">
    <property type="entry name" value="ABC-2_transporter-like"/>
</dbReference>
<keyword evidence="1" id="KW-1133">Transmembrane helix</keyword>
<proteinExistence type="predicted"/>
<feature type="transmembrane region" description="Helical" evidence="1">
    <location>
        <begin position="234"/>
        <end position="254"/>
    </location>
</feature>
<keyword evidence="1" id="KW-0812">Transmembrane</keyword>
<protein>
    <submittedName>
        <fullName evidence="2">ABC transporter permease</fullName>
    </submittedName>
</protein>
<feature type="transmembrane region" description="Helical" evidence="1">
    <location>
        <begin position="58"/>
        <end position="79"/>
    </location>
</feature>